<proteinExistence type="predicted"/>
<dbReference type="EMBL" id="CM039428">
    <property type="protein sequence ID" value="KAI4350734.1"/>
    <property type="molecule type" value="Genomic_DNA"/>
</dbReference>
<protein>
    <submittedName>
        <fullName evidence="1">Uncharacterized protein</fullName>
    </submittedName>
</protein>
<sequence length="164" mass="18479">MENPIFDFDDLREEDGYPCNIQNRFTSRQKNVAIEETVEKGVFPVRLGKFRRLNLDAGEVAGGETSSSNLDARRCYSMGSYQYVLGNSDLRISLNHDAKLSIEGDEEAKKISSVSKGESYSVSKIWLWSKKGKFSSSSDTQMGLPMPYSLNTDLPWMEKKEGTL</sequence>
<comment type="caution">
    <text evidence="1">The sequence shown here is derived from an EMBL/GenBank/DDBJ whole genome shotgun (WGS) entry which is preliminary data.</text>
</comment>
<name>A0ACB9PSB2_BAUVA</name>
<keyword evidence="2" id="KW-1185">Reference proteome</keyword>
<gene>
    <name evidence="1" type="ORF">L6164_005157</name>
</gene>
<organism evidence="1 2">
    <name type="scientific">Bauhinia variegata</name>
    <name type="common">Purple orchid tree</name>
    <name type="synonym">Phanera variegata</name>
    <dbReference type="NCBI Taxonomy" id="167791"/>
    <lineage>
        <taxon>Eukaryota</taxon>
        <taxon>Viridiplantae</taxon>
        <taxon>Streptophyta</taxon>
        <taxon>Embryophyta</taxon>
        <taxon>Tracheophyta</taxon>
        <taxon>Spermatophyta</taxon>
        <taxon>Magnoliopsida</taxon>
        <taxon>eudicotyledons</taxon>
        <taxon>Gunneridae</taxon>
        <taxon>Pentapetalae</taxon>
        <taxon>rosids</taxon>
        <taxon>fabids</taxon>
        <taxon>Fabales</taxon>
        <taxon>Fabaceae</taxon>
        <taxon>Cercidoideae</taxon>
        <taxon>Cercideae</taxon>
        <taxon>Bauhiniinae</taxon>
        <taxon>Bauhinia</taxon>
    </lineage>
</organism>
<dbReference type="Proteomes" id="UP000828941">
    <property type="component" value="Chromosome 3"/>
</dbReference>
<evidence type="ECO:0000313" key="2">
    <source>
        <dbReference type="Proteomes" id="UP000828941"/>
    </source>
</evidence>
<accession>A0ACB9PSB2</accession>
<reference evidence="1 2" key="1">
    <citation type="journal article" date="2022" name="DNA Res.">
        <title>Chromosomal-level genome assembly of the orchid tree Bauhinia variegata (Leguminosae; Cercidoideae) supports the allotetraploid origin hypothesis of Bauhinia.</title>
        <authorList>
            <person name="Zhong Y."/>
            <person name="Chen Y."/>
            <person name="Zheng D."/>
            <person name="Pang J."/>
            <person name="Liu Y."/>
            <person name="Luo S."/>
            <person name="Meng S."/>
            <person name="Qian L."/>
            <person name="Wei D."/>
            <person name="Dai S."/>
            <person name="Zhou R."/>
        </authorList>
    </citation>
    <scope>NUCLEOTIDE SEQUENCE [LARGE SCALE GENOMIC DNA]</scope>
    <source>
        <strain evidence="1">BV-YZ2020</strain>
    </source>
</reference>
<evidence type="ECO:0000313" key="1">
    <source>
        <dbReference type="EMBL" id="KAI4350734.1"/>
    </source>
</evidence>